<gene>
    <name evidence="2" type="ORF">B9Z19DRAFT_1102952</name>
</gene>
<feature type="compositionally biased region" description="Polar residues" evidence="1">
    <location>
        <begin position="19"/>
        <end position="54"/>
    </location>
</feature>
<accession>A0A2T6ZJ38</accession>
<dbReference type="PANTHER" id="PTHR28307">
    <property type="entry name" value="PROTEIN PAL1"/>
    <property type="match status" value="1"/>
</dbReference>
<dbReference type="AlphaFoldDB" id="A0A2T6ZJ38"/>
<feature type="compositionally biased region" description="Low complexity" evidence="1">
    <location>
        <begin position="461"/>
        <end position="475"/>
    </location>
</feature>
<reference evidence="2 3" key="1">
    <citation type="submission" date="2017-04" db="EMBL/GenBank/DDBJ databases">
        <title>Draft genome sequence of Tuber borchii Vittad., a whitish edible truffle.</title>
        <authorList>
            <consortium name="DOE Joint Genome Institute"/>
            <person name="Murat C."/>
            <person name="Kuo A."/>
            <person name="Barry K.W."/>
            <person name="Clum A."/>
            <person name="Dockter R.B."/>
            <person name="Fauchery L."/>
            <person name="Iotti M."/>
            <person name="Kohler A."/>
            <person name="Labutti K."/>
            <person name="Lindquist E.A."/>
            <person name="Lipzen A."/>
            <person name="Ohm R.A."/>
            <person name="Wang M."/>
            <person name="Grigoriev I.V."/>
            <person name="Zambonelli A."/>
            <person name="Martin F.M."/>
        </authorList>
    </citation>
    <scope>NUCLEOTIDE SEQUENCE [LARGE SCALE GENOMIC DNA]</scope>
    <source>
        <strain evidence="2 3">Tbo3840</strain>
    </source>
</reference>
<name>A0A2T6ZJ38_TUBBO</name>
<feature type="compositionally biased region" description="Pro residues" evidence="1">
    <location>
        <begin position="164"/>
        <end position="175"/>
    </location>
</feature>
<evidence type="ECO:0000313" key="2">
    <source>
        <dbReference type="EMBL" id="PUU75434.1"/>
    </source>
</evidence>
<dbReference type="EMBL" id="NESQ01000232">
    <property type="protein sequence ID" value="PUU75434.1"/>
    <property type="molecule type" value="Genomic_DNA"/>
</dbReference>
<dbReference type="PANTHER" id="PTHR28307:SF2">
    <property type="entry name" value="PROTEIN PAL1"/>
    <property type="match status" value="1"/>
</dbReference>
<protein>
    <submittedName>
        <fullName evidence="2">Pal1 cell morphology protein-domain-containing protein</fullName>
    </submittedName>
</protein>
<feature type="compositionally biased region" description="Basic and acidic residues" evidence="1">
    <location>
        <begin position="480"/>
        <end position="495"/>
    </location>
</feature>
<feature type="compositionally biased region" description="Basic residues" evidence="1">
    <location>
        <begin position="133"/>
        <end position="146"/>
    </location>
</feature>
<evidence type="ECO:0000313" key="3">
    <source>
        <dbReference type="Proteomes" id="UP000244722"/>
    </source>
</evidence>
<evidence type="ECO:0000256" key="1">
    <source>
        <dbReference type="SAM" id="MobiDB-lite"/>
    </source>
</evidence>
<feature type="compositionally biased region" description="Basic and acidic residues" evidence="1">
    <location>
        <begin position="179"/>
        <end position="190"/>
    </location>
</feature>
<feature type="region of interest" description="Disordered" evidence="1">
    <location>
        <begin position="1"/>
        <end position="54"/>
    </location>
</feature>
<dbReference type="Proteomes" id="UP000244722">
    <property type="component" value="Unassembled WGS sequence"/>
</dbReference>
<organism evidence="2 3">
    <name type="scientific">Tuber borchii</name>
    <name type="common">White truffle</name>
    <dbReference type="NCBI Taxonomy" id="42251"/>
    <lineage>
        <taxon>Eukaryota</taxon>
        <taxon>Fungi</taxon>
        <taxon>Dikarya</taxon>
        <taxon>Ascomycota</taxon>
        <taxon>Pezizomycotina</taxon>
        <taxon>Pezizomycetes</taxon>
        <taxon>Pezizales</taxon>
        <taxon>Tuberaceae</taxon>
        <taxon>Tuber</taxon>
    </lineage>
</organism>
<feature type="region of interest" description="Disordered" evidence="1">
    <location>
        <begin position="103"/>
        <end position="254"/>
    </location>
</feature>
<dbReference type="OrthoDB" id="5352132at2759"/>
<dbReference type="Pfam" id="PF08316">
    <property type="entry name" value="Pal1"/>
    <property type="match status" value="1"/>
</dbReference>
<feature type="compositionally biased region" description="Basic and acidic residues" evidence="1">
    <location>
        <begin position="204"/>
        <end position="215"/>
    </location>
</feature>
<sequence length="535" mass="59240">MSLVQPLVTGRRPSPSIELGTNNPFRRRLSQTPSSPSSATNERFSFVSTRPQSRNPFLDVFEDDFYATERPSSAHKANSFDSSSALRPQFSGATAELFENLAITDHSGDTNTNNMYGRSNDRDNMPPPPYRPQQRHKQLSNGHHHSRSSDEKGAQLIPIDSTPRNPPPRQRPPPNGHFAADRPRDMDRELRRRPRRNSDSSVMELHEAEQKDRERRERRHREQRSHDNRSGSGSGQKDKDDRARRERDRKKNGAPLDLIDKLDVTGIYGSGLFHHDGPFDACNPHRNAKNSRRLAPVHAFPADSANNALSGFGPVNAKADHSHVFGNRDPEAFNDFTASGRRPSAPSELGSTKAIGAFDPKKTAGIIHGDETPGLGTSTFLDGTPAPRAAVQKSGSTNDRPKSPSEMNNSDGLQRKKSLAQKIRSISQNRTMDGPIQSHRRPPPPPPNRSPTDGPYSPTTPGGSFPRNNNNPFFSDYDGAYDRKGETISVSERRAPGSPRKPSLGRVQTSDGKPGENGGLMKRVRSLSKPKRRNE</sequence>
<dbReference type="InterPro" id="IPR013226">
    <property type="entry name" value="Pal1"/>
</dbReference>
<feature type="compositionally biased region" description="Basic residues" evidence="1">
    <location>
        <begin position="522"/>
        <end position="535"/>
    </location>
</feature>
<feature type="compositionally biased region" description="Basic and acidic residues" evidence="1">
    <location>
        <begin position="236"/>
        <end position="251"/>
    </location>
</feature>
<comment type="caution">
    <text evidence="2">The sequence shown here is derived from an EMBL/GenBank/DDBJ whole genome shotgun (WGS) entry which is preliminary data.</text>
</comment>
<feature type="region of interest" description="Disordered" evidence="1">
    <location>
        <begin position="363"/>
        <end position="535"/>
    </location>
</feature>
<proteinExistence type="predicted"/>
<dbReference type="GO" id="GO:0005737">
    <property type="term" value="C:cytoplasm"/>
    <property type="evidence" value="ECO:0007669"/>
    <property type="project" value="TreeGrafter"/>
</dbReference>
<dbReference type="STRING" id="42251.A0A2T6ZJ38"/>
<keyword evidence="3" id="KW-1185">Reference proteome</keyword>